<feature type="domain" description="FAD-binding PCMH-type" evidence="3">
    <location>
        <begin position="22"/>
        <end position="201"/>
    </location>
</feature>
<dbReference type="PANTHER" id="PTHR11748:SF103">
    <property type="entry name" value="GLYCOLATE OXIDASE SUBUNIT GLCE"/>
    <property type="match status" value="1"/>
</dbReference>
<dbReference type="InterPro" id="IPR016166">
    <property type="entry name" value="FAD-bd_PCMH"/>
</dbReference>
<accession>A0ABP9RHM9</accession>
<dbReference type="RefSeq" id="WP_345625105.1">
    <property type="nucleotide sequence ID" value="NZ_BAABJQ010000001.1"/>
</dbReference>
<organism evidence="4 5">
    <name type="scientific">Rugosimonospora acidiphila</name>
    <dbReference type="NCBI Taxonomy" id="556531"/>
    <lineage>
        <taxon>Bacteria</taxon>
        <taxon>Bacillati</taxon>
        <taxon>Actinomycetota</taxon>
        <taxon>Actinomycetes</taxon>
        <taxon>Micromonosporales</taxon>
        <taxon>Micromonosporaceae</taxon>
        <taxon>Rugosimonospora</taxon>
    </lineage>
</organism>
<evidence type="ECO:0000259" key="3">
    <source>
        <dbReference type="PROSITE" id="PS51387"/>
    </source>
</evidence>
<evidence type="ECO:0000256" key="2">
    <source>
        <dbReference type="ARBA" id="ARBA00022827"/>
    </source>
</evidence>
<proteinExistence type="predicted"/>
<evidence type="ECO:0000313" key="4">
    <source>
        <dbReference type="EMBL" id="GAA5177348.1"/>
    </source>
</evidence>
<reference evidence="5" key="1">
    <citation type="journal article" date="2019" name="Int. J. Syst. Evol. Microbiol.">
        <title>The Global Catalogue of Microorganisms (GCM) 10K type strain sequencing project: providing services to taxonomists for standard genome sequencing and annotation.</title>
        <authorList>
            <consortium name="The Broad Institute Genomics Platform"/>
            <consortium name="The Broad Institute Genome Sequencing Center for Infectious Disease"/>
            <person name="Wu L."/>
            <person name="Ma J."/>
        </authorList>
    </citation>
    <scope>NUCLEOTIDE SEQUENCE [LARGE SCALE GENOMIC DNA]</scope>
    <source>
        <strain evidence="5">JCM 18304</strain>
    </source>
</reference>
<dbReference type="Pfam" id="PF01565">
    <property type="entry name" value="FAD_binding_4"/>
    <property type="match status" value="1"/>
</dbReference>
<gene>
    <name evidence="4" type="ORF">GCM10023322_01840</name>
</gene>
<dbReference type="PROSITE" id="PS51387">
    <property type="entry name" value="FAD_PCMH"/>
    <property type="match status" value="1"/>
</dbReference>
<dbReference type="SUPFAM" id="SSF55103">
    <property type="entry name" value="FAD-linked oxidases, C-terminal domain"/>
    <property type="match status" value="1"/>
</dbReference>
<keyword evidence="1" id="KW-0285">Flavoprotein</keyword>
<name>A0ABP9RHM9_9ACTN</name>
<dbReference type="SUPFAM" id="SSF56176">
    <property type="entry name" value="FAD-binding/transporter-associated domain-like"/>
    <property type="match status" value="1"/>
</dbReference>
<dbReference type="PANTHER" id="PTHR11748">
    <property type="entry name" value="D-LACTATE DEHYDROGENASE"/>
    <property type="match status" value="1"/>
</dbReference>
<evidence type="ECO:0000313" key="5">
    <source>
        <dbReference type="Proteomes" id="UP001501570"/>
    </source>
</evidence>
<keyword evidence="2" id="KW-0274">FAD</keyword>
<dbReference type="Gene3D" id="3.30.465.10">
    <property type="match status" value="1"/>
</dbReference>
<dbReference type="InterPro" id="IPR016169">
    <property type="entry name" value="FAD-bd_PCMH_sub2"/>
</dbReference>
<dbReference type="InterPro" id="IPR006094">
    <property type="entry name" value="Oxid_FAD_bind_N"/>
</dbReference>
<comment type="caution">
    <text evidence="4">The sequence shown here is derived from an EMBL/GenBank/DDBJ whole genome shotgun (WGS) entry which is preliminary data.</text>
</comment>
<dbReference type="Proteomes" id="UP001501570">
    <property type="component" value="Unassembled WGS sequence"/>
</dbReference>
<dbReference type="InterPro" id="IPR036318">
    <property type="entry name" value="FAD-bd_PCMH-like_sf"/>
</dbReference>
<keyword evidence="5" id="KW-1185">Reference proteome</keyword>
<dbReference type="InterPro" id="IPR016164">
    <property type="entry name" value="FAD-linked_Oxase-like_C"/>
</dbReference>
<sequence length="423" mass="42762">MSLDVLGEAAGMARKAGPADAVGGCPARFVAAPGRVDQLAVLLGRCAGEGLTVVARGDGSKLDWGGRPAGVDVIVDTAKLAGVHAHSTGDLVVTVGAGTPLHALQAALAPSGQRLALDPGSVEATVGGMLATNEAGPLAHTYGAPRDLLIGVQFVRADGTVARSGGKVVKNVAGYDVGKLLCGSYGTLGVITEATFRLHPLPIERVMLIRSVYTPSEVDGLVTALLGSGLAPTAVEVDLPSSVDRPVPRQHGGNGPALSGTLAVLFEGSAVGARARAQAAAGLIGGVVVPGDDAPDWWGRYPFGLDDVGLRLSVPVANLPAAIYALGDAAGGPVPVRGAAGIGVVHAALPGDLPAARVANILDAVRRVLLARGGSCEVLCAPEHLRGELDLWGPVPGIELMREIKERFDPRRTLSPGRFVGGI</sequence>
<evidence type="ECO:0000256" key="1">
    <source>
        <dbReference type="ARBA" id="ARBA00022630"/>
    </source>
</evidence>
<protein>
    <submittedName>
        <fullName evidence="4">FAD-binding oxidoreductase</fullName>
    </submittedName>
</protein>
<dbReference type="EMBL" id="BAABJQ010000001">
    <property type="protein sequence ID" value="GAA5177348.1"/>
    <property type="molecule type" value="Genomic_DNA"/>
</dbReference>